<dbReference type="Gene3D" id="3.40.50.720">
    <property type="entry name" value="NAD(P)-binding Rossmann-like Domain"/>
    <property type="match status" value="1"/>
</dbReference>
<gene>
    <name evidence="3" type="primary">pucA_1</name>
    <name evidence="3" type="ORF">DSM25559_2342</name>
    <name evidence="2" type="ORF">RMR22_16680</name>
</gene>
<keyword evidence="3" id="KW-0560">Oxidoreductase</keyword>
<dbReference type="InterPro" id="IPR027051">
    <property type="entry name" value="XdhC_Rossmann_dom"/>
</dbReference>
<reference evidence="2" key="3">
    <citation type="journal article" date="2023" name="Phytobiomes J">
        <title>Deciphering the key players within the bacterial microbiota associated with aerial crown gall tumors on rhododendron: Insights into the gallobiome.</title>
        <authorList>
            <person name="Kuzmanovic N."/>
            <person name="Nesme J."/>
            <person name="Wolf J."/>
            <person name="Neumann-Schaal M."/>
            <person name="Petersen J."/>
            <person name="Fernandez-Gnecco G."/>
            <person name="Sproeer C."/>
            <person name="Bunk B."/>
            <person name="Overmann J."/>
            <person name="Sorensen S.J."/>
            <person name="Idczak E."/>
            <person name="Smalla K."/>
        </authorList>
    </citation>
    <scope>NUCLEOTIDE SEQUENCE</scope>
    <source>
        <strain evidence="2">Rho-11.1</strain>
    </source>
</reference>
<evidence type="ECO:0000259" key="1">
    <source>
        <dbReference type="Pfam" id="PF13478"/>
    </source>
</evidence>
<dbReference type="AlphaFoldDB" id="A0A1R3TXF6"/>
<dbReference type="PANTHER" id="PTHR30388">
    <property type="entry name" value="ALDEHYDE OXIDOREDUCTASE MOLYBDENUM COFACTOR ASSEMBLY PROTEIN"/>
    <property type="match status" value="1"/>
</dbReference>
<evidence type="ECO:0000313" key="3">
    <source>
        <dbReference type="EMBL" id="SCX23199.1"/>
    </source>
</evidence>
<organism evidence="3 4">
    <name type="scientific">Agrobacterium rosae</name>
    <dbReference type="NCBI Taxonomy" id="1972867"/>
    <lineage>
        <taxon>Bacteria</taxon>
        <taxon>Pseudomonadati</taxon>
        <taxon>Pseudomonadota</taxon>
        <taxon>Alphaproteobacteria</taxon>
        <taxon>Hyphomicrobiales</taxon>
        <taxon>Rhizobiaceae</taxon>
        <taxon>Rhizobium/Agrobacterium group</taxon>
        <taxon>Agrobacterium</taxon>
    </lineage>
</organism>
<dbReference type="PANTHER" id="PTHR30388:SF4">
    <property type="entry name" value="MOLYBDENUM COFACTOR INSERTION CHAPERONE PAOD"/>
    <property type="match status" value="1"/>
</dbReference>
<proteinExistence type="predicted"/>
<dbReference type="InterPro" id="IPR052698">
    <property type="entry name" value="MoCofactor_Util/Proc"/>
</dbReference>
<dbReference type="EMBL" id="FMUE01000005">
    <property type="protein sequence ID" value="SCX23199.1"/>
    <property type="molecule type" value="Genomic_DNA"/>
</dbReference>
<dbReference type="EMBL" id="JAVRAF010000005">
    <property type="protein sequence ID" value="MDX8303889.1"/>
    <property type="molecule type" value="Genomic_DNA"/>
</dbReference>
<protein>
    <submittedName>
        <fullName evidence="3">Putative xanthine dehydrogenase subunit A</fullName>
        <ecNumber evidence="3">1.17.1.4</ecNumber>
    </submittedName>
    <submittedName>
        <fullName evidence="2">XdhC family protein</fullName>
    </submittedName>
</protein>
<evidence type="ECO:0000313" key="4">
    <source>
        <dbReference type="Proteomes" id="UP000187891"/>
    </source>
</evidence>
<dbReference type="GO" id="GO:0004854">
    <property type="term" value="F:xanthine dehydrogenase activity"/>
    <property type="evidence" value="ECO:0007669"/>
    <property type="project" value="UniProtKB-EC"/>
</dbReference>
<reference evidence="3" key="2">
    <citation type="submission" date="2016-10" db="EMBL/GenBank/DDBJ databases">
        <authorList>
            <person name="de Groot N.N."/>
        </authorList>
    </citation>
    <scope>NUCLEOTIDE SEQUENCE [LARGE SCALE GENOMIC DNA]</scope>
    <source>
        <strain evidence="3">DSM25559</strain>
    </source>
</reference>
<dbReference type="Pfam" id="PF13478">
    <property type="entry name" value="XdhC_C"/>
    <property type="match status" value="1"/>
</dbReference>
<sequence length="231" mass="24737">MDIAALEKLNAHRNARIPVAVVTNIKSGINTVVTDAMAFDGALAEAVGAALKSGKSGSVTIEDVSYFINAYVPTPRIVIIGAVHISQALVPMAKLTGFDVTIIDPRTAFATAERFLGTDLIADWPQDVLDVRPLDRHTALVALTHDPKIDDFPIAEALRAGCFYVGALGSHKSHQARLERLRELGFQEADLAVIHGPVGLNIRAASPAEIAVSILAEIIETMRSNDLKRTT</sequence>
<dbReference type="EC" id="1.17.1.4" evidence="3"/>
<accession>A0A1R3TXF6</accession>
<dbReference type="RefSeq" id="WP_077103245.1">
    <property type="nucleotide sequence ID" value="NZ_CP192782.1"/>
</dbReference>
<dbReference type="STRING" id="1907666.DSM25559_2342"/>
<dbReference type="Proteomes" id="UP000187891">
    <property type="component" value="Unassembled WGS sequence"/>
</dbReference>
<reference evidence="4" key="1">
    <citation type="submission" date="2016-10" db="EMBL/GenBank/DDBJ databases">
        <authorList>
            <person name="Wibberg D."/>
        </authorList>
    </citation>
    <scope>NUCLEOTIDE SEQUENCE [LARGE SCALE GENOMIC DNA]</scope>
</reference>
<name>A0A1R3TXF6_9HYPH</name>
<feature type="domain" description="XdhC Rossmann" evidence="1">
    <location>
        <begin position="77"/>
        <end position="218"/>
    </location>
</feature>
<evidence type="ECO:0000313" key="2">
    <source>
        <dbReference type="EMBL" id="MDX8303889.1"/>
    </source>
</evidence>